<dbReference type="PANTHER" id="PTHR30293:SF2">
    <property type="entry name" value="TRANSCRIPTIONAL ACTIVATOR PROTEIN NHAR"/>
    <property type="match status" value="1"/>
</dbReference>
<dbReference type="Gene3D" id="1.10.10.10">
    <property type="entry name" value="Winged helix-like DNA-binding domain superfamily/Winged helix DNA-binding domain"/>
    <property type="match status" value="1"/>
</dbReference>
<keyword evidence="3" id="KW-0238">DNA-binding</keyword>
<dbReference type="Pfam" id="PF03466">
    <property type="entry name" value="LysR_substrate"/>
    <property type="match status" value="1"/>
</dbReference>
<dbReference type="GO" id="GO:0003700">
    <property type="term" value="F:DNA-binding transcription factor activity"/>
    <property type="evidence" value="ECO:0007669"/>
    <property type="project" value="InterPro"/>
</dbReference>
<dbReference type="FunFam" id="1.10.10.10:FF:000001">
    <property type="entry name" value="LysR family transcriptional regulator"/>
    <property type="match status" value="1"/>
</dbReference>
<feature type="domain" description="HTH lysR-type" evidence="6">
    <location>
        <begin position="1"/>
        <end position="58"/>
    </location>
</feature>
<dbReference type="Proteomes" id="UP000199391">
    <property type="component" value="Unassembled WGS sequence"/>
</dbReference>
<dbReference type="GO" id="GO:0003677">
    <property type="term" value="F:DNA binding"/>
    <property type="evidence" value="ECO:0007669"/>
    <property type="project" value="UniProtKB-KW"/>
</dbReference>
<dbReference type="InterPro" id="IPR000847">
    <property type="entry name" value="LysR_HTH_N"/>
</dbReference>
<dbReference type="InterPro" id="IPR036390">
    <property type="entry name" value="WH_DNA-bd_sf"/>
</dbReference>
<dbReference type="AlphaFoldDB" id="A0A1I7M7V9"/>
<evidence type="ECO:0000313" key="8">
    <source>
        <dbReference type="Proteomes" id="UP000199391"/>
    </source>
</evidence>
<dbReference type="GO" id="GO:2000142">
    <property type="term" value="P:regulation of DNA-templated transcription initiation"/>
    <property type="evidence" value="ECO:0007669"/>
    <property type="project" value="TreeGrafter"/>
</dbReference>
<evidence type="ECO:0000313" key="7">
    <source>
        <dbReference type="EMBL" id="SFV18042.1"/>
    </source>
</evidence>
<dbReference type="PANTHER" id="PTHR30293">
    <property type="entry name" value="TRANSCRIPTIONAL REGULATORY PROTEIN NAC-RELATED"/>
    <property type="match status" value="1"/>
</dbReference>
<comment type="similarity">
    <text evidence="1">Belongs to the LysR transcriptional regulatory family.</text>
</comment>
<dbReference type="SUPFAM" id="SSF53850">
    <property type="entry name" value="Periplasmic binding protein-like II"/>
    <property type="match status" value="1"/>
</dbReference>
<gene>
    <name evidence="7" type="ORF">SAMN05216552_10878</name>
</gene>
<keyword evidence="4" id="KW-0010">Activator</keyword>
<dbReference type="STRING" id="1035707.SAMN05216552_10878"/>
<dbReference type="Gene3D" id="3.40.190.290">
    <property type="match status" value="1"/>
</dbReference>
<sequence>MNYKHLHYFHAVATHGTVAQAAERLHVTAQAISMQLQLLEEQLGEPLLRKKGRGLELTKAGKTVYRYAEQIFSLGNELEQAVRRGMFSETETLRVGISDMIPKVMAFRLLQPAREAGLAMRLICREGRFDDLMLDLTAHKIDLVISDKGLPTGGAIRGYTQLLGSSTLTVFGHPELCRAWPGGFPGRLKNVPFLLPGPDATIQSQLHSWLEEHNLKPIIVGEFDDDALLKSFARAGTGFIVAPTVLGEAVRSEYGLEAVGTIDAIVEHFYAISVERKERHPAVRRILEQAGALFQKEGEEGRVE</sequence>
<evidence type="ECO:0000256" key="2">
    <source>
        <dbReference type="ARBA" id="ARBA00023015"/>
    </source>
</evidence>
<evidence type="ECO:0000256" key="3">
    <source>
        <dbReference type="ARBA" id="ARBA00023125"/>
    </source>
</evidence>
<proteinExistence type="inferred from homology"/>
<dbReference type="SUPFAM" id="SSF46785">
    <property type="entry name" value="Winged helix' DNA-binding domain"/>
    <property type="match status" value="1"/>
</dbReference>
<keyword evidence="8" id="KW-1185">Reference proteome</keyword>
<name>A0A1I7M7V9_9BURK</name>
<protein>
    <submittedName>
        <fullName evidence="7">Transcriptional regulator, LysR family</fullName>
    </submittedName>
</protein>
<keyword evidence="2" id="KW-0805">Transcription regulation</keyword>
<dbReference type="Pfam" id="PF00126">
    <property type="entry name" value="HTH_1"/>
    <property type="match status" value="1"/>
</dbReference>
<evidence type="ECO:0000256" key="4">
    <source>
        <dbReference type="ARBA" id="ARBA00023159"/>
    </source>
</evidence>
<dbReference type="InterPro" id="IPR005119">
    <property type="entry name" value="LysR_subst-bd"/>
</dbReference>
<evidence type="ECO:0000259" key="6">
    <source>
        <dbReference type="PROSITE" id="PS50931"/>
    </source>
</evidence>
<evidence type="ECO:0000256" key="5">
    <source>
        <dbReference type="ARBA" id="ARBA00023163"/>
    </source>
</evidence>
<evidence type="ECO:0000256" key="1">
    <source>
        <dbReference type="ARBA" id="ARBA00009437"/>
    </source>
</evidence>
<organism evidence="7 8">
    <name type="scientific">Pseudoduganella namucuonensis</name>
    <dbReference type="NCBI Taxonomy" id="1035707"/>
    <lineage>
        <taxon>Bacteria</taxon>
        <taxon>Pseudomonadati</taxon>
        <taxon>Pseudomonadota</taxon>
        <taxon>Betaproteobacteria</taxon>
        <taxon>Burkholderiales</taxon>
        <taxon>Oxalobacteraceae</taxon>
        <taxon>Telluria group</taxon>
        <taxon>Pseudoduganella</taxon>
    </lineage>
</organism>
<accession>A0A1I7M7V9</accession>
<dbReference type="EMBL" id="FPBO01000087">
    <property type="protein sequence ID" value="SFV18042.1"/>
    <property type="molecule type" value="Genomic_DNA"/>
</dbReference>
<reference evidence="8" key="1">
    <citation type="submission" date="2016-10" db="EMBL/GenBank/DDBJ databases">
        <authorList>
            <person name="Varghese N."/>
            <person name="Submissions S."/>
        </authorList>
    </citation>
    <scope>NUCLEOTIDE SEQUENCE [LARGE SCALE GENOMIC DNA]</scope>
    <source>
        <strain evidence="8">CGMCC 1.11014</strain>
    </source>
</reference>
<keyword evidence="5" id="KW-0804">Transcription</keyword>
<dbReference type="InterPro" id="IPR036388">
    <property type="entry name" value="WH-like_DNA-bd_sf"/>
</dbReference>
<dbReference type="PROSITE" id="PS50931">
    <property type="entry name" value="HTH_LYSR"/>
    <property type="match status" value="1"/>
</dbReference>